<evidence type="ECO:0000313" key="2">
    <source>
        <dbReference type="Proteomes" id="UP000273022"/>
    </source>
</evidence>
<organism evidence="1 2">
    <name type="scientific">Parashewanella spongiae</name>
    <dbReference type="NCBI Taxonomy" id="342950"/>
    <lineage>
        <taxon>Bacteria</taxon>
        <taxon>Pseudomonadati</taxon>
        <taxon>Pseudomonadota</taxon>
        <taxon>Gammaproteobacteria</taxon>
        <taxon>Alteromonadales</taxon>
        <taxon>Shewanellaceae</taxon>
        <taxon>Parashewanella</taxon>
    </lineage>
</organism>
<dbReference type="RefSeq" id="WP_121852536.1">
    <property type="nucleotide sequence ID" value="NZ_CP037952.1"/>
</dbReference>
<gene>
    <name evidence="1" type="ORF">D5R81_04945</name>
</gene>
<dbReference type="InterPro" id="IPR035335">
    <property type="entry name" value="DUF5397"/>
</dbReference>
<dbReference type="EMBL" id="QYYH01000020">
    <property type="protein sequence ID" value="RJY18560.1"/>
    <property type="molecule type" value="Genomic_DNA"/>
</dbReference>
<sequence>MLNDQFPSPDLIGEYRQFGEMGPAYKIVRPVRRVDKDDWVLLIEVLETGEETEYRFSKVKNDPKVH</sequence>
<dbReference type="OrthoDB" id="1551064at2"/>
<dbReference type="AlphaFoldDB" id="A0A3A6TZI9"/>
<evidence type="ECO:0000313" key="1">
    <source>
        <dbReference type="EMBL" id="RJY18560.1"/>
    </source>
</evidence>
<accession>A0A3A6TZI9</accession>
<reference evidence="1 2" key="1">
    <citation type="submission" date="2018-09" db="EMBL/GenBank/DDBJ databases">
        <title>Phylogeny of the Shewanellaceae, and recommendation for two new genera, Pseudoshewanella and Parashewanella.</title>
        <authorList>
            <person name="Wang G."/>
        </authorList>
    </citation>
    <scope>NUCLEOTIDE SEQUENCE [LARGE SCALE GENOMIC DNA]</scope>
    <source>
        <strain evidence="1 2">KCTC 22492</strain>
    </source>
</reference>
<dbReference type="Pfam" id="PF17375">
    <property type="entry name" value="DUF5397"/>
    <property type="match status" value="1"/>
</dbReference>
<evidence type="ECO:0008006" key="3">
    <source>
        <dbReference type="Google" id="ProtNLM"/>
    </source>
</evidence>
<keyword evidence="2" id="KW-1185">Reference proteome</keyword>
<proteinExistence type="predicted"/>
<name>A0A3A6TZI9_9GAMM</name>
<dbReference type="Proteomes" id="UP000273022">
    <property type="component" value="Unassembled WGS sequence"/>
</dbReference>
<comment type="caution">
    <text evidence="1">The sequence shown here is derived from an EMBL/GenBank/DDBJ whole genome shotgun (WGS) entry which is preliminary data.</text>
</comment>
<protein>
    <recommendedName>
        <fullName evidence="3">DUF1653 domain-containing protein</fullName>
    </recommendedName>
</protein>